<protein>
    <recommendedName>
        <fullName evidence="1">NAD(P)-binding domain-containing protein</fullName>
    </recommendedName>
</protein>
<accession>A0A6S8WBE0</accession>
<dbReference type="InterPro" id="IPR036291">
    <property type="entry name" value="NAD(P)-bd_dom_sf"/>
</dbReference>
<feature type="domain" description="NAD(P)-binding" evidence="1">
    <location>
        <begin position="7"/>
        <end position="204"/>
    </location>
</feature>
<organism evidence="4">
    <name type="scientific">Chaetoceros debilis</name>
    <dbReference type="NCBI Taxonomy" id="122233"/>
    <lineage>
        <taxon>Eukaryota</taxon>
        <taxon>Sar</taxon>
        <taxon>Stramenopiles</taxon>
        <taxon>Ochrophyta</taxon>
        <taxon>Bacillariophyta</taxon>
        <taxon>Coscinodiscophyceae</taxon>
        <taxon>Chaetocerotophycidae</taxon>
        <taxon>Chaetocerotales</taxon>
        <taxon>Chaetocerotaceae</taxon>
        <taxon>Chaetoceros</taxon>
    </lineage>
</organism>
<dbReference type="EMBL" id="HBIO01018382">
    <property type="protein sequence ID" value="CAE0469261.1"/>
    <property type="molecule type" value="Transcribed_RNA"/>
</dbReference>
<name>A0A6S8WBE0_9STRA</name>
<sequence length="216" mass="24012">MNITLFGATGKLGSALLSQCIEAGHEITVLARTPSKLPTSALEHSSVTVVQGDALKTEDVDRVLFTETQAILFAIGVDEKNSPQNLCTDTTRNILDVMRAKNIPRLVWCGGGSNLLPLRDKITFGSKFVRWYANSFLNHRHTDKEHQMELLNANKDICWVGIRPLQMKKGPKRGVYRLGYDKFSGLSNISFADCAHAMIGMMEDDTWVGEVPIVQY</sequence>
<dbReference type="InterPro" id="IPR016040">
    <property type="entry name" value="NAD(P)-bd_dom"/>
</dbReference>
<evidence type="ECO:0000313" key="4">
    <source>
        <dbReference type="EMBL" id="CAE0469261.1"/>
    </source>
</evidence>
<dbReference type="GO" id="GO:0004074">
    <property type="term" value="F:biliverdin reductase [NAD(P)H] activity"/>
    <property type="evidence" value="ECO:0007669"/>
    <property type="project" value="TreeGrafter"/>
</dbReference>
<dbReference type="EMBL" id="HBIO01018388">
    <property type="protein sequence ID" value="CAE0469265.1"/>
    <property type="molecule type" value="Transcribed_RNA"/>
</dbReference>
<evidence type="ECO:0000259" key="1">
    <source>
        <dbReference type="Pfam" id="PF13460"/>
    </source>
</evidence>
<evidence type="ECO:0000313" key="2">
    <source>
        <dbReference type="EMBL" id="CAE0469259.1"/>
    </source>
</evidence>
<dbReference type="EMBL" id="HBIO01018381">
    <property type="protein sequence ID" value="CAE0469260.1"/>
    <property type="molecule type" value="Transcribed_RNA"/>
</dbReference>
<evidence type="ECO:0000313" key="3">
    <source>
        <dbReference type="EMBL" id="CAE0469260.1"/>
    </source>
</evidence>
<evidence type="ECO:0000313" key="5">
    <source>
        <dbReference type="EMBL" id="CAE0469262.1"/>
    </source>
</evidence>
<reference evidence="4" key="1">
    <citation type="submission" date="2021-01" db="EMBL/GenBank/DDBJ databases">
        <authorList>
            <person name="Corre E."/>
            <person name="Pelletier E."/>
            <person name="Niang G."/>
            <person name="Scheremetjew M."/>
            <person name="Finn R."/>
            <person name="Kale V."/>
            <person name="Holt S."/>
            <person name="Cochrane G."/>
            <person name="Meng A."/>
            <person name="Brown T."/>
            <person name="Cohen L."/>
        </authorList>
    </citation>
    <scope>NUCLEOTIDE SEQUENCE</scope>
    <source>
        <strain evidence="4">MM31A-1</strain>
    </source>
</reference>
<proteinExistence type="predicted"/>
<dbReference type="GO" id="GO:0042602">
    <property type="term" value="F:riboflavin reductase (NADPH) activity"/>
    <property type="evidence" value="ECO:0007669"/>
    <property type="project" value="TreeGrafter"/>
</dbReference>
<dbReference type="Pfam" id="PF13460">
    <property type="entry name" value="NAD_binding_10"/>
    <property type="match status" value="1"/>
</dbReference>
<evidence type="ECO:0000313" key="6">
    <source>
        <dbReference type="EMBL" id="CAE0469265.1"/>
    </source>
</evidence>
<dbReference type="PANTHER" id="PTHR43355">
    <property type="entry name" value="FLAVIN REDUCTASE (NADPH)"/>
    <property type="match status" value="1"/>
</dbReference>
<dbReference type="SUPFAM" id="SSF51735">
    <property type="entry name" value="NAD(P)-binding Rossmann-fold domains"/>
    <property type="match status" value="1"/>
</dbReference>
<gene>
    <name evidence="2" type="ORF">CDEB00056_LOCUS14112</name>
    <name evidence="3" type="ORF">CDEB00056_LOCUS14113</name>
    <name evidence="4" type="ORF">CDEB00056_LOCUS14114</name>
    <name evidence="5" type="ORF">CDEB00056_LOCUS14115</name>
    <name evidence="6" type="ORF">CDEB00056_LOCUS14118</name>
</gene>
<dbReference type="Gene3D" id="3.40.50.720">
    <property type="entry name" value="NAD(P)-binding Rossmann-like Domain"/>
    <property type="match status" value="1"/>
</dbReference>
<dbReference type="AlphaFoldDB" id="A0A6S8WBE0"/>
<dbReference type="InterPro" id="IPR051606">
    <property type="entry name" value="Polyketide_Oxido-like"/>
</dbReference>
<dbReference type="EMBL" id="HBIO01018379">
    <property type="protein sequence ID" value="CAE0469259.1"/>
    <property type="molecule type" value="Transcribed_RNA"/>
</dbReference>
<dbReference type="EMBL" id="HBIO01018383">
    <property type="protein sequence ID" value="CAE0469262.1"/>
    <property type="molecule type" value="Transcribed_RNA"/>
</dbReference>
<dbReference type="PANTHER" id="PTHR43355:SF2">
    <property type="entry name" value="FLAVIN REDUCTASE (NADPH)"/>
    <property type="match status" value="1"/>
</dbReference>